<dbReference type="AlphaFoldDB" id="A0AB73BT89"/>
<evidence type="ECO:0008006" key="3">
    <source>
        <dbReference type="Google" id="ProtNLM"/>
    </source>
</evidence>
<organism evidence="1 2">
    <name type="scientific">Fusobacterium necrophorum BL</name>
    <dbReference type="NCBI Taxonomy" id="1441732"/>
    <lineage>
        <taxon>Bacteria</taxon>
        <taxon>Fusobacteriati</taxon>
        <taxon>Fusobacteriota</taxon>
        <taxon>Fusobacteriia</taxon>
        <taxon>Fusobacteriales</taxon>
        <taxon>Fusobacteriaceae</taxon>
        <taxon>Fusobacterium</taxon>
    </lineage>
</organism>
<dbReference type="InterPro" id="IPR021804">
    <property type="entry name" value="DUF3375"/>
</dbReference>
<proteinExistence type="predicted"/>
<evidence type="ECO:0000313" key="2">
    <source>
        <dbReference type="Proteomes" id="UP000027473"/>
    </source>
</evidence>
<sequence length="491" mass="58588">MKNDLIEHMSYHSLHSLRRFHPAWKLMAADNAPFFLSFFFKEFIFTNEREIPEHILMNHLDDFMEEIPYIRDNKKKAKEYLVEWSDDSSGWLRRFYPRNSDEIHYDLTSSTQEAIDWIISLKSEQFIGTESRLMMIFGLFHEILSGTETDPELKIQELERKKLEIEREIELVKQGKMKNLESTQIKERFLQASSMSREILSDFRAVEQNFRNLNRTMQEKIASWEGSKGELIEEYFSEQDDIYKSDQGKSFEAFFKFIMSNDAKINFEESIEKLKNLEEIRELVIKSGIERIVDDWLNASIYVWNNVEVMSEQLKRYVDNNYREEERRINQIIKNIELNALKIRGKLSKELFFEIEEVSPALKLPFDRKLFTPPKQIELRDEDIEYGESLDSDEVLYSHIYINKDILIENIKEEVDEKGERTLSQIIEQHPLQYGLEELSVYLGIESYKLENVEICVEKQVEYIEFKNKEGKKLRAKLPKIIYIPKEKIHG</sequence>
<dbReference type="Proteomes" id="UP000027473">
    <property type="component" value="Unassembled WGS sequence"/>
</dbReference>
<dbReference type="EMBL" id="JAAC01000219">
    <property type="protein sequence ID" value="KDE60865.1"/>
    <property type="molecule type" value="Genomic_DNA"/>
</dbReference>
<name>A0AB73BT89_9FUSO</name>
<dbReference type="Pfam" id="PF11855">
    <property type="entry name" value="DUF3375"/>
    <property type="match status" value="1"/>
</dbReference>
<gene>
    <name evidence="1" type="ORF">FUSO3_11690</name>
</gene>
<comment type="caution">
    <text evidence="1">The sequence shown here is derived from an EMBL/GenBank/DDBJ whole genome shotgun (WGS) entry which is preliminary data.</text>
</comment>
<dbReference type="RefSeq" id="WP_035903663.1">
    <property type="nucleotide sequence ID" value="NZ_JAAC01000219.1"/>
</dbReference>
<accession>A0AB73BT89</accession>
<protein>
    <recommendedName>
        <fullName evidence="3">DUF3375 domain-containing protein</fullName>
    </recommendedName>
</protein>
<reference evidence="1 2" key="1">
    <citation type="submission" date="2014-01" db="EMBL/GenBank/DDBJ databases">
        <title>Comparative genomics of Fusobacterium necrophorum wild isolates.</title>
        <authorList>
            <person name="Kittichotirat W."/>
            <person name="Bumgarner R.E."/>
            <person name="Lawrence P."/>
        </authorList>
    </citation>
    <scope>NUCLEOTIDE SEQUENCE [LARGE SCALE GENOMIC DNA]</scope>
    <source>
        <strain evidence="1 2">BL</strain>
    </source>
</reference>
<evidence type="ECO:0000313" key="1">
    <source>
        <dbReference type="EMBL" id="KDE60865.1"/>
    </source>
</evidence>